<dbReference type="GO" id="GO:0005049">
    <property type="term" value="F:nuclear export signal receptor activity"/>
    <property type="evidence" value="ECO:0007669"/>
    <property type="project" value="InterPro"/>
</dbReference>
<dbReference type="GO" id="GO:0005634">
    <property type="term" value="C:nucleus"/>
    <property type="evidence" value="ECO:0007669"/>
    <property type="project" value="TreeGrafter"/>
</dbReference>
<sequence>MDSDSINKTKAQIEQAIDVIYQPKSNNFERLEATKFLESVKQEESSIFLGPTLYNESEQTTVKHYGLQLVDYNICHKNLTGLSKDMKQHVKTWLIESCFKIDDKTPKFIKEKLAFLWVSIAKREYGEYLSSSIKDMLNESWYDMDSHLLQLWEKGEQENSLYLKEMTLLIFRTLFEDIFLLLDYVAMKRIPVLHPLSMLLISTPEIYQLKYEVDNLWSYFKFNRIGWFNTWCKELERFIIKNDTIAPLTENECNYLVKLLETFKNCITWPFSDVIAESNLIKLLLKVLLIGDSKMQTVALDSLHIAYTRSYNDAEQLESMMNIYINSVSILGEVYRKLKMDYHDYIDDEKYSVIKKYVDMLVSFHMLFFNLINKGTLKNKQIAIDYLNLVFEVSNDQSLVVSGLALDMWVFLLRQDEKLDFLSETGLIMKLLDFASSQLIYFEEIEDHPSKLLLDMDFQSDHEFKSFCSLYRKSLRDIIRLITCCKLDYSFQWLNERLNRYFSSPYGQEVLQVDYLDHRKNAYLSCLSQLMIIECFIKGCIRWKIWYAEQPDYEEKHIGLKNNLKTLSDQLLSLSLKDPMLLKKQVQNFSFFLNILQDEALFILLERIMTIATLNFPGENPALAEYDEKQESIKNLKYTCGLELNRMALLMPNSLAKIYGQLEDVVGKVLNNLSYHEVISFKSFLMIIVLKADDFEDRINKFASIVDPELAAWCDSGTITGLTDLHWFMERLGIKEIGEYFAKRNVNEETDLLSINVDEEGKSLKGELHLKWERLFPVRATRIFLHYSLEKVSDSFDWDMIYDIWKPRLFPILPYILRLLYQIQSYSDPSNWEGLPPVVKMIVKHSNTERFWEATASSKTKDEFISEHTKAFDTLRDFADSTGHAVRYTKEVVLAILAVASRLGAPLYEQENFANDLLNSIFIEKEVLQADGNKALAYSPGVSKHAWKNIINIAIKPLVKNCPTECMPSFYEKLLPRLFSNLNNLLVNYWSFYMNNDDFQPTAALGDEEMSEEILENSLLRLTTTVVVKMLVEMYDQQASCQNNNFDPMAKNMSSGNNKQNFAKSITLKNPEIGLQFLKLINNLMIFKDGKCSINSILVFKNFLSLLNAISNSQYDEFIICEMLPSILNNLLIDFNYKESFYDGLYCFISVLTYFAPKYPQSISWLSQMSYGYNMENLLSSLLQAKDYKARKNCMMDYLEYIKLQKNKMMGKNDDEEHFISLEHKKSMARRAMVAEAQKVLVQKNTKSQKEDLFADPNLEDNAIGSLFD</sequence>
<evidence type="ECO:0000313" key="3">
    <source>
        <dbReference type="Proteomes" id="UP000092321"/>
    </source>
</evidence>
<dbReference type="Proteomes" id="UP000092321">
    <property type="component" value="Unassembled WGS sequence"/>
</dbReference>
<organism evidence="2 3">
    <name type="scientific">Hanseniaspora valbyensis NRRL Y-1626</name>
    <dbReference type="NCBI Taxonomy" id="766949"/>
    <lineage>
        <taxon>Eukaryota</taxon>
        <taxon>Fungi</taxon>
        <taxon>Dikarya</taxon>
        <taxon>Ascomycota</taxon>
        <taxon>Saccharomycotina</taxon>
        <taxon>Saccharomycetes</taxon>
        <taxon>Saccharomycodales</taxon>
        <taxon>Saccharomycodaceae</taxon>
        <taxon>Hanseniaspora</taxon>
    </lineage>
</organism>
<dbReference type="SUPFAM" id="SSF48371">
    <property type="entry name" value="ARM repeat"/>
    <property type="match status" value="1"/>
</dbReference>
<reference evidence="3" key="1">
    <citation type="journal article" date="2016" name="Proc. Natl. Acad. Sci. U.S.A.">
        <title>Comparative genomics of biotechnologically important yeasts.</title>
        <authorList>
            <person name="Riley R."/>
            <person name="Haridas S."/>
            <person name="Wolfe K.H."/>
            <person name="Lopes M.R."/>
            <person name="Hittinger C.T."/>
            <person name="Goeker M."/>
            <person name="Salamov A.A."/>
            <person name="Wisecaver J.H."/>
            <person name="Long T.M."/>
            <person name="Calvey C.H."/>
            <person name="Aerts A.L."/>
            <person name="Barry K.W."/>
            <person name="Choi C."/>
            <person name="Clum A."/>
            <person name="Coughlan A.Y."/>
            <person name="Deshpande S."/>
            <person name="Douglass A.P."/>
            <person name="Hanson S.J."/>
            <person name="Klenk H.-P."/>
            <person name="LaButti K.M."/>
            <person name="Lapidus A."/>
            <person name="Lindquist E.A."/>
            <person name="Lipzen A.M."/>
            <person name="Meier-Kolthoff J.P."/>
            <person name="Ohm R.A."/>
            <person name="Otillar R.P."/>
            <person name="Pangilinan J.L."/>
            <person name="Peng Y."/>
            <person name="Rokas A."/>
            <person name="Rosa C.A."/>
            <person name="Scheuner C."/>
            <person name="Sibirny A.A."/>
            <person name="Slot J.C."/>
            <person name="Stielow J.B."/>
            <person name="Sun H."/>
            <person name="Kurtzman C.P."/>
            <person name="Blackwell M."/>
            <person name="Grigoriev I.V."/>
            <person name="Jeffries T.W."/>
        </authorList>
    </citation>
    <scope>NUCLEOTIDE SEQUENCE [LARGE SCALE GENOMIC DNA]</scope>
    <source>
        <strain evidence="3">NRRL Y-1626</strain>
    </source>
</reference>
<feature type="domain" description="Exportin-5 C-terminal" evidence="1">
    <location>
        <begin position="349"/>
        <end position="1201"/>
    </location>
</feature>
<dbReference type="InterPro" id="IPR016024">
    <property type="entry name" value="ARM-type_fold"/>
</dbReference>
<proteinExistence type="predicted"/>
<dbReference type="GO" id="GO:0003723">
    <property type="term" value="F:RNA binding"/>
    <property type="evidence" value="ECO:0007669"/>
    <property type="project" value="TreeGrafter"/>
</dbReference>
<dbReference type="InterPro" id="IPR011989">
    <property type="entry name" value="ARM-like"/>
</dbReference>
<comment type="caution">
    <text evidence="2">The sequence shown here is derived from an EMBL/GenBank/DDBJ whole genome shotgun (WGS) entry which is preliminary data.</text>
</comment>
<name>A0A1B7TEB0_9ASCO</name>
<dbReference type="GO" id="GO:0006405">
    <property type="term" value="P:RNA export from nucleus"/>
    <property type="evidence" value="ECO:0007669"/>
    <property type="project" value="TreeGrafter"/>
</dbReference>
<dbReference type="Pfam" id="PF19273">
    <property type="entry name" value="Exportin-5"/>
    <property type="match status" value="1"/>
</dbReference>
<keyword evidence="3" id="KW-1185">Reference proteome</keyword>
<dbReference type="EMBL" id="LXPE01000011">
    <property type="protein sequence ID" value="OBA27086.1"/>
    <property type="molecule type" value="Genomic_DNA"/>
</dbReference>
<evidence type="ECO:0000259" key="1">
    <source>
        <dbReference type="Pfam" id="PF19273"/>
    </source>
</evidence>
<dbReference type="InterPro" id="IPR045478">
    <property type="entry name" value="Exportin-5_C"/>
</dbReference>
<dbReference type="InterPro" id="IPR045065">
    <property type="entry name" value="XPO1/5"/>
</dbReference>
<dbReference type="GO" id="GO:0006611">
    <property type="term" value="P:protein export from nucleus"/>
    <property type="evidence" value="ECO:0007669"/>
    <property type="project" value="InterPro"/>
</dbReference>
<gene>
    <name evidence="2" type="ORF">HANVADRAFT_23876</name>
</gene>
<dbReference type="AlphaFoldDB" id="A0A1B7TEB0"/>
<dbReference type="Gene3D" id="1.25.10.10">
    <property type="entry name" value="Leucine-rich Repeat Variant"/>
    <property type="match status" value="1"/>
</dbReference>
<dbReference type="OrthoDB" id="2215036at2759"/>
<dbReference type="PANTHER" id="PTHR11223:SF3">
    <property type="entry name" value="EXPORTIN-5"/>
    <property type="match status" value="1"/>
</dbReference>
<evidence type="ECO:0000313" key="2">
    <source>
        <dbReference type="EMBL" id="OBA27086.1"/>
    </source>
</evidence>
<accession>A0A1B7TEB0</accession>
<dbReference type="PANTHER" id="PTHR11223">
    <property type="entry name" value="EXPORTIN 1/5"/>
    <property type="match status" value="1"/>
</dbReference>
<dbReference type="GO" id="GO:0005737">
    <property type="term" value="C:cytoplasm"/>
    <property type="evidence" value="ECO:0007669"/>
    <property type="project" value="TreeGrafter"/>
</dbReference>
<dbReference type="GO" id="GO:0042565">
    <property type="term" value="C:RNA nuclear export complex"/>
    <property type="evidence" value="ECO:0007669"/>
    <property type="project" value="TreeGrafter"/>
</dbReference>
<protein>
    <recommendedName>
        <fullName evidence="1">Exportin-5 C-terminal domain-containing protein</fullName>
    </recommendedName>
</protein>